<dbReference type="AlphaFoldDB" id="A0A0V1AVS7"/>
<keyword evidence="4" id="KW-1185">Reference proteome</keyword>
<evidence type="ECO:0000256" key="1">
    <source>
        <dbReference type="SAM" id="MobiDB-lite"/>
    </source>
</evidence>
<dbReference type="EMBL" id="JYDH01000187">
    <property type="protein sequence ID" value="KRY28913.1"/>
    <property type="molecule type" value="Genomic_DNA"/>
</dbReference>
<feature type="compositionally biased region" description="Basic and acidic residues" evidence="1">
    <location>
        <begin position="309"/>
        <end position="318"/>
    </location>
</feature>
<evidence type="ECO:0000313" key="3">
    <source>
        <dbReference type="EMBL" id="KRY28913.1"/>
    </source>
</evidence>
<keyword evidence="2" id="KW-1133">Transmembrane helix</keyword>
<comment type="caution">
    <text evidence="3">The sequence shown here is derived from an EMBL/GenBank/DDBJ whole genome shotgun (WGS) entry which is preliminary data.</text>
</comment>
<feature type="region of interest" description="Disordered" evidence="1">
    <location>
        <begin position="309"/>
        <end position="355"/>
    </location>
</feature>
<proteinExistence type="predicted"/>
<organism evidence="3 4">
    <name type="scientific">Trichinella spiralis</name>
    <name type="common">Trichina worm</name>
    <dbReference type="NCBI Taxonomy" id="6334"/>
    <lineage>
        <taxon>Eukaryota</taxon>
        <taxon>Metazoa</taxon>
        <taxon>Ecdysozoa</taxon>
        <taxon>Nematoda</taxon>
        <taxon>Enoplea</taxon>
        <taxon>Dorylaimia</taxon>
        <taxon>Trichinellida</taxon>
        <taxon>Trichinellidae</taxon>
        <taxon>Trichinella</taxon>
    </lineage>
</organism>
<reference evidence="3 4" key="1">
    <citation type="submission" date="2015-01" db="EMBL/GenBank/DDBJ databases">
        <title>Evolution of Trichinella species and genotypes.</title>
        <authorList>
            <person name="Korhonen P.K."/>
            <person name="Edoardo P."/>
            <person name="Giuseppe L.R."/>
            <person name="Gasser R.B."/>
        </authorList>
    </citation>
    <scope>NUCLEOTIDE SEQUENCE [LARGE SCALE GENOMIC DNA]</scope>
    <source>
        <strain evidence="3">ISS3</strain>
    </source>
</reference>
<gene>
    <name evidence="3" type="ORF">T01_10985</name>
</gene>
<feature type="compositionally biased region" description="Acidic residues" evidence="1">
    <location>
        <begin position="319"/>
        <end position="333"/>
    </location>
</feature>
<dbReference type="Proteomes" id="UP000054776">
    <property type="component" value="Unassembled WGS sequence"/>
</dbReference>
<name>A0A0V1AVS7_TRISP</name>
<dbReference type="OrthoDB" id="5916000at2759"/>
<feature type="transmembrane region" description="Helical" evidence="2">
    <location>
        <begin position="231"/>
        <end position="252"/>
    </location>
</feature>
<keyword evidence="2" id="KW-0472">Membrane</keyword>
<dbReference type="InParanoid" id="A0A0V1AVS7"/>
<sequence length="371" mass="42146">LINVFTYTGVCLLIYAFIYENRPRKSAKATAKVETVKVPPDTSWTEKPVEVKETKNLKPETQENSGNVNFGECTDTVSSTLPCEEECPAKPTTTVKVSESSKNMLTEKVRHPRIVWSEAGSEKTKEDTQSVLEKRIKRFRMENVSNSNTFAAPATTVETKKVSEDDEKLRKRAERFKVNYTSPVHMWKNETANAHPRDHVKFSKQLACENSLAALHGLLFPLSSLFPFHKLHFLLSTSTFFVVTLVWKHFLIEMKLFTNESFSALSWALFSVAFLLIAAITLFALLYLIQHTEKKVEDKKLASTKRKLQNDSKPLEEVKEIEEEEEEEEDEEIVQSISGPITNQPTILTSSNDSAKEKAREVIKNALQTVV</sequence>
<keyword evidence="2" id="KW-0812">Transmembrane</keyword>
<accession>A0A0V1AVS7</accession>
<feature type="non-terminal residue" evidence="3">
    <location>
        <position position="1"/>
    </location>
</feature>
<evidence type="ECO:0000313" key="4">
    <source>
        <dbReference type="Proteomes" id="UP000054776"/>
    </source>
</evidence>
<feature type="compositionally biased region" description="Polar residues" evidence="1">
    <location>
        <begin position="335"/>
        <end position="353"/>
    </location>
</feature>
<evidence type="ECO:0000256" key="2">
    <source>
        <dbReference type="SAM" id="Phobius"/>
    </source>
</evidence>
<protein>
    <submittedName>
        <fullName evidence="3">Uncharacterized protein</fullName>
    </submittedName>
</protein>
<feature type="non-terminal residue" evidence="3">
    <location>
        <position position="371"/>
    </location>
</feature>
<feature type="transmembrane region" description="Helical" evidence="2">
    <location>
        <begin position="264"/>
        <end position="289"/>
    </location>
</feature>